<comment type="similarity">
    <text evidence="1">Belongs to the thioesterase PaaI family.</text>
</comment>
<evidence type="ECO:0000256" key="2">
    <source>
        <dbReference type="ARBA" id="ARBA00022801"/>
    </source>
</evidence>
<name>A0ABS3KRJ5_9PROT</name>
<sequence>MSAPHVSAPYHELLGFILEEWRENYVRIAIEAGEQHLNRSSIVHGGAILSLIDQAGGMSGLWCDTPGHSRKGVTVDLNCHFTGQTLPGRVYAEGRMVSRGGKIYFARTEVFDSQGRMVAFGSSTHRWRGGSETLSGSPDPAAAGSA</sequence>
<dbReference type="CDD" id="cd03443">
    <property type="entry name" value="PaaI_thioesterase"/>
    <property type="match status" value="1"/>
</dbReference>
<evidence type="ECO:0000313" key="6">
    <source>
        <dbReference type="Proteomes" id="UP001518989"/>
    </source>
</evidence>
<organism evidence="5 6">
    <name type="scientific">Roseomonas haemaphysalidis</name>
    <dbReference type="NCBI Taxonomy" id="2768162"/>
    <lineage>
        <taxon>Bacteria</taxon>
        <taxon>Pseudomonadati</taxon>
        <taxon>Pseudomonadota</taxon>
        <taxon>Alphaproteobacteria</taxon>
        <taxon>Acetobacterales</taxon>
        <taxon>Roseomonadaceae</taxon>
        <taxon>Roseomonas</taxon>
    </lineage>
</organism>
<comment type="caution">
    <text evidence="5">The sequence shown here is derived from an EMBL/GenBank/DDBJ whole genome shotgun (WGS) entry which is preliminary data.</text>
</comment>
<dbReference type="InterPro" id="IPR006683">
    <property type="entry name" value="Thioestr_dom"/>
</dbReference>
<dbReference type="Gene3D" id="3.10.129.10">
    <property type="entry name" value="Hotdog Thioesterase"/>
    <property type="match status" value="1"/>
</dbReference>
<keyword evidence="6" id="KW-1185">Reference proteome</keyword>
<proteinExistence type="inferred from homology"/>
<dbReference type="InterPro" id="IPR029069">
    <property type="entry name" value="HotDog_dom_sf"/>
</dbReference>
<protein>
    <submittedName>
        <fullName evidence="5">PaaI family thioesterase</fullName>
    </submittedName>
</protein>
<dbReference type="PANTHER" id="PTHR21660:SF1">
    <property type="entry name" value="ACYL-COENZYME A THIOESTERASE 13"/>
    <property type="match status" value="1"/>
</dbReference>
<dbReference type="InterPro" id="IPR039298">
    <property type="entry name" value="ACOT13"/>
</dbReference>
<dbReference type="Pfam" id="PF03061">
    <property type="entry name" value="4HBT"/>
    <property type="match status" value="1"/>
</dbReference>
<dbReference type="InterPro" id="IPR003736">
    <property type="entry name" value="PAAI_dom"/>
</dbReference>
<dbReference type="PANTHER" id="PTHR21660">
    <property type="entry name" value="THIOESTERASE SUPERFAMILY MEMBER-RELATED"/>
    <property type="match status" value="1"/>
</dbReference>
<feature type="compositionally biased region" description="Low complexity" evidence="3">
    <location>
        <begin position="135"/>
        <end position="146"/>
    </location>
</feature>
<dbReference type="EMBL" id="JACTNG010000003">
    <property type="protein sequence ID" value="MBO1078921.1"/>
    <property type="molecule type" value="Genomic_DNA"/>
</dbReference>
<feature type="domain" description="Thioesterase" evidence="4">
    <location>
        <begin position="42"/>
        <end position="118"/>
    </location>
</feature>
<dbReference type="Proteomes" id="UP001518989">
    <property type="component" value="Unassembled WGS sequence"/>
</dbReference>
<evidence type="ECO:0000256" key="1">
    <source>
        <dbReference type="ARBA" id="ARBA00008324"/>
    </source>
</evidence>
<evidence type="ECO:0000259" key="4">
    <source>
        <dbReference type="Pfam" id="PF03061"/>
    </source>
</evidence>
<feature type="region of interest" description="Disordered" evidence="3">
    <location>
        <begin position="124"/>
        <end position="146"/>
    </location>
</feature>
<dbReference type="RefSeq" id="WP_207416348.1">
    <property type="nucleotide sequence ID" value="NZ_CP061177.1"/>
</dbReference>
<dbReference type="SUPFAM" id="SSF54637">
    <property type="entry name" value="Thioesterase/thiol ester dehydrase-isomerase"/>
    <property type="match status" value="1"/>
</dbReference>
<accession>A0ABS3KRJ5</accession>
<reference evidence="5 6" key="1">
    <citation type="submission" date="2020-09" db="EMBL/GenBank/DDBJ databases">
        <title>Roseomonas.</title>
        <authorList>
            <person name="Zhu W."/>
        </authorList>
    </citation>
    <scope>NUCLEOTIDE SEQUENCE [LARGE SCALE GENOMIC DNA]</scope>
    <source>
        <strain evidence="5 6">573</strain>
    </source>
</reference>
<evidence type="ECO:0000313" key="5">
    <source>
        <dbReference type="EMBL" id="MBO1078921.1"/>
    </source>
</evidence>
<keyword evidence="2" id="KW-0378">Hydrolase</keyword>
<evidence type="ECO:0000256" key="3">
    <source>
        <dbReference type="SAM" id="MobiDB-lite"/>
    </source>
</evidence>
<gene>
    <name evidence="5" type="ORF">IAI61_07755</name>
</gene>
<dbReference type="NCBIfam" id="TIGR00369">
    <property type="entry name" value="unchar_dom_1"/>
    <property type="match status" value="1"/>
</dbReference>